<dbReference type="EMBL" id="JBHTHY010000011">
    <property type="protein sequence ID" value="MFD0798414.1"/>
    <property type="molecule type" value="Genomic_DNA"/>
</dbReference>
<dbReference type="Proteomes" id="UP001597012">
    <property type="component" value="Unassembled WGS sequence"/>
</dbReference>
<organism evidence="2 3">
    <name type="scientific">Maribacter chungangensis</name>
    <dbReference type="NCBI Taxonomy" id="1069117"/>
    <lineage>
        <taxon>Bacteria</taxon>
        <taxon>Pseudomonadati</taxon>
        <taxon>Bacteroidota</taxon>
        <taxon>Flavobacteriia</taxon>
        <taxon>Flavobacteriales</taxon>
        <taxon>Flavobacteriaceae</taxon>
        <taxon>Maribacter</taxon>
    </lineage>
</organism>
<keyword evidence="1" id="KW-0812">Transmembrane</keyword>
<reference evidence="3" key="1">
    <citation type="journal article" date="2019" name="Int. J. Syst. Evol. Microbiol.">
        <title>The Global Catalogue of Microorganisms (GCM) 10K type strain sequencing project: providing services to taxonomists for standard genome sequencing and annotation.</title>
        <authorList>
            <consortium name="The Broad Institute Genomics Platform"/>
            <consortium name="The Broad Institute Genome Sequencing Center for Infectious Disease"/>
            <person name="Wu L."/>
            <person name="Ma J."/>
        </authorList>
    </citation>
    <scope>NUCLEOTIDE SEQUENCE [LARGE SCALE GENOMIC DNA]</scope>
    <source>
        <strain evidence="3">CCUG 61948</strain>
    </source>
</reference>
<comment type="caution">
    <text evidence="2">The sequence shown here is derived from an EMBL/GenBank/DDBJ whole genome shotgun (WGS) entry which is preliminary data.</text>
</comment>
<sequence>MEDKDDLKEILGDIDQVNEPIDLEEIILNNIQKEEQSKAQIAYYKAQGIKALIMSGILIMVLATFFSLPSSIGSFEYSIITYTSITITLFVLFIQLEMGKSKIFNNLKNNVS</sequence>
<proteinExistence type="predicted"/>
<evidence type="ECO:0000313" key="2">
    <source>
        <dbReference type="EMBL" id="MFD0798414.1"/>
    </source>
</evidence>
<evidence type="ECO:0000313" key="3">
    <source>
        <dbReference type="Proteomes" id="UP001597012"/>
    </source>
</evidence>
<accession>A0ABW3B5Z4</accession>
<keyword evidence="1" id="KW-0472">Membrane</keyword>
<evidence type="ECO:0000256" key="1">
    <source>
        <dbReference type="SAM" id="Phobius"/>
    </source>
</evidence>
<name>A0ABW3B5Z4_9FLAO</name>
<feature type="transmembrane region" description="Helical" evidence="1">
    <location>
        <begin position="74"/>
        <end position="94"/>
    </location>
</feature>
<gene>
    <name evidence="2" type="ORF">ACFQZJ_13155</name>
</gene>
<protein>
    <submittedName>
        <fullName evidence="2">Uncharacterized protein</fullName>
    </submittedName>
</protein>
<keyword evidence="3" id="KW-1185">Reference proteome</keyword>
<feature type="transmembrane region" description="Helical" evidence="1">
    <location>
        <begin position="48"/>
        <end position="68"/>
    </location>
</feature>
<dbReference type="RefSeq" id="WP_379935144.1">
    <property type="nucleotide sequence ID" value="NZ_JBHTHY010000011.1"/>
</dbReference>
<keyword evidence="1" id="KW-1133">Transmembrane helix</keyword>